<evidence type="ECO:0000256" key="1">
    <source>
        <dbReference type="SAM" id="MobiDB-lite"/>
    </source>
</evidence>
<proteinExistence type="predicted"/>
<dbReference type="EMBL" id="JANPWB010000010">
    <property type="protein sequence ID" value="KAJ1144646.1"/>
    <property type="molecule type" value="Genomic_DNA"/>
</dbReference>
<gene>
    <name evidence="2" type="ORF">NDU88_010943</name>
</gene>
<name>A0AAV7QW54_PLEWA</name>
<dbReference type="AlphaFoldDB" id="A0AAV7QW54"/>
<keyword evidence="3" id="KW-1185">Reference proteome</keyword>
<feature type="compositionally biased region" description="Basic residues" evidence="1">
    <location>
        <begin position="61"/>
        <end position="75"/>
    </location>
</feature>
<dbReference type="Proteomes" id="UP001066276">
    <property type="component" value="Chromosome 6"/>
</dbReference>
<organism evidence="2 3">
    <name type="scientific">Pleurodeles waltl</name>
    <name type="common">Iberian ribbed newt</name>
    <dbReference type="NCBI Taxonomy" id="8319"/>
    <lineage>
        <taxon>Eukaryota</taxon>
        <taxon>Metazoa</taxon>
        <taxon>Chordata</taxon>
        <taxon>Craniata</taxon>
        <taxon>Vertebrata</taxon>
        <taxon>Euteleostomi</taxon>
        <taxon>Amphibia</taxon>
        <taxon>Batrachia</taxon>
        <taxon>Caudata</taxon>
        <taxon>Salamandroidea</taxon>
        <taxon>Salamandridae</taxon>
        <taxon>Pleurodelinae</taxon>
        <taxon>Pleurodeles</taxon>
    </lineage>
</organism>
<accession>A0AAV7QW54</accession>
<evidence type="ECO:0000313" key="2">
    <source>
        <dbReference type="EMBL" id="KAJ1144646.1"/>
    </source>
</evidence>
<protein>
    <submittedName>
        <fullName evidence="2">Uncharacterized protein</fullName>
    </submittedName>
</protein>
<feature type="compositionally biased region" description="Basic and acidic residues" evidence="1">
    <location>
        <begin position="130"/>
        <end position="166"/>
    </location>
</feature>
<feature type="region of interest" description="Disordered" evidence="1">
    <location>
        <begin position="1"/>
        <end position="190"/>
    </location>
</feature>
<sequence>MMLRSQCPGEGSRWGAGIRRERGTRGVGSGDASNGSPGAFAREASVTALAPALEAPDRQWPRHRCTQKSAPRHQVSRPGRESGGGSSDSPIPRRLRTRSRTGAEGPQPRRGRAMGRHPQNSPCGGGSPGGRREEMRVSHSRAHEDSRRDCFERGSEARRPPTREAGSDGQRLQPCRCSCGPSGSPGDQVPGTKITGWCPCSEGGLPAVLQATGTTVRDRLLVVWQAVSGAPDSGFRSGSHLSHAPSKQA</sequence>
<comment type="caution">
    <text evidence="2">The sequence shown here is derived from an EMBL/GenBank/DDBJ whole genome shotgun (WGS) entry which is preliminary data.</text>
</comment>
<evidence type="ECO:0000313" key="3">
    <source>
        <dbReference type="Proteomes" id="UP001066276"/>
    </source>
</evidence>
<reference evidence="2" key="1">
    <citation type="journal article" date="2022" name="bioRxiv">
        <title>Sequencing and chromosome-scale assembly of the giantPleurodeles waltlgenome.</title>
        <authorList>
            <person name="Brown T."/>
            <person name="Elewa A."/>
            <person name="Iarovenko S."/>
            <person name="Subramanian E."/>
            <person name="Araus A.J."/>
            <person name="Petzold A."/>
            <person name="Susuki M."/>
            <person name="Suzuki K.-i.T."/>
            <person name="Hayashi T."/>
            <person name="Toyoda A."/>
            <person name="Oliveira C."/>
            <person name="Osipova E."/>
            <person name="Leigh N.D."/>
            <person name="Simon A."/>
            <person name="Yun M.H."/>
        </authorList>
    </citation>
    <scope>NUCLEOTIDE SEQUENCE</scope>
    <source>
        <strain evidence="2">20211129_DDA</strain>
        <tissue evidence="2">Liver</tissue>
    </source>
</reference>